<dbReference type="Pfam" id="PF23892">
    <property type="entry name" value="Ig_CycH"/>
    <property type="match status" value="1"/>
</dbReference>
<dbReference type="PANTHER" id="PTHR47870:SF4">
    <property type="entry name" value="CYTOCHROME C-TYPE BIOGENESIS PROTEIN CYCH"/>
    <property type="match status" value="1"/>
</dbReference>
<dbReference type="RefSeq" id="WP_150278607.1">
    <property type="nucleotide sequence ID" value="NZ_BMFF01000003.1"/>
</dbReference>
<feature type="repeat" description="TPR" evidence="5">
    <location>
        <begin position="151"/>
        <end position="184"/>
    </location>
</feature>
<keyword evidence="6" id="KW-0812">Transmembrane</keyword>
<dbReference type="InterPro" id="IPR017560">
    <property type="entry name" value="Cyt_c_biogenesis_CcmI"/>
</dbReference>
<dbReference type="SUPFAM" id="SSF48452">
    <property type="entry name" value="TPR-like"/>
    <property type="match status" value="1"/>
</dbReference>
<evidence type="ECO:0000256" key="6">
    <source>
        <dbReference type="SAM" id="Phobius"/>
    </source>
</evidence>
<dbReference type="InterPro" id="IPR019734">
    <property type="entry name" value="TPR_rpt"/>
</dbReference>
<reference evidence="10" key="1">
    <citation type="journal article" date="2019" name="Int. J. Syst. Evol. Microbiol.">
        <title>The Global Catalogue of Microorganisms (GCM) 10K type strain sequencing project: providing services to taxonomists for standard genome sequencing and annotation.</title>
        <authorList>
            <consortium name="The Broad Institute Genomics Platform"/>
            <consortium name="The Broad Institute Genome Sequencing Center for Infectious Disease"/>
            <person name="Wu L."/>
            <person name="Ma J."/>
        </authorList>
    </citation>
    <scope>NUCLEOTIDE SEQUENCE [LARGE SCALE GENOMIC DNA]</scope>
    <source>
        <strain evidence="10">CGMCC 1.12482</strain>
    </source>
</reference>
<evidence type="ECO:0000313" key="9">
    <source>
        <dbReference type="EMBL" id="GGC97762.1"/>
    </source>
</evidence>
<evidence type="ECO:0000313" key="10">
    <source>
        <dbReference type="Proteomes" id="UP000638188"/>
    </source>
</evidence>
<dbReference type="NCBIfam" id="TIGR03142">
    <property type="entry name" value="cytochro_ccmI"/>
    <property type="match status" value="1"/>
</dbReference>
<dbReference type="InterPro" id="IPR056412">
    <property type="entry name" value="Ig_CycH"/>
</dbReference>
<gene>
    <name evidence="9" type="primary">cycH</name>
    <name evidence="9" type="ORF">GCM10007418_16440</name>
</gene>
<dbReference type="InterPro" id="IPR051263">
    <property type="entry name" value="C-type_cytochrome_biogenesis"/>
</dbReference>
<feature type="domain" description="Cytochrome c-type biogenesis protein H TPR" evidence="8">
    <location>
        <begin position="145"/>
        <end position="256"/>
    </location>
</feature>
<keyword evidence="6" id="KW-0472">Membrane</keyword>
<comment type="subcellular location">
    <subcellularLocation>
        <location evidence="1">Cell envelope</location>
    </subcellularLocation>
</comment>
<evidence type="ECO:0000256" key="4">
    <source>
        <dbReference type="ARBA" id="ARBA00022803"/>
    </source>
</evidence>
<dbReference type="InterPro" id="IPR011990">
    <property type="entry name" value="TPR-like_helical_dom_sf"/>
</dbReference>
<dbReference type="InterPro" id="IPR056413">
    <property type="entry name" value="TPR_CcmH_CycH"/>
</dbReference>
<keyword evidence="6" id="KW-1133">Transmembrane helix</keyword>
<feature type="transmembrane region" description="Helical" evidence="6">
    <location>
        <begin position="6"/>
        <end position="24"/>
    </location>
</feature>
<comment type="caution">
    <text evidence="9">The sequence shown here is derived from an EMBL/GenBank/DDBJ whole genome shotgun (WGS) entry which is preliminary data.</text>
</comment>
<organism evidence="9 10">
    <name type="scientific">Halopseudomonas salina</name>
    <dbReference type="NCBI Taxonomy" id="1323744"/>
    <lineage>
        <taxon>Bacteria</taxon>
        <taxon>Pseudomonadati</taxon>
        <taxon>Pseudomonadota</taxon>
        <taxon>Gammaproteobacteria</taxon>
        <taxon>Pseudomonadales</taxon>
        <taxon>Pseudomonadaceae</taxon>
        <taxon>Halopseudomonas</taxon>
    </lineage>
</organism>
<proteinExistence type="predicted"/>
<feature type="domain" description="Cytochrome c-type biogenesis protein H Ig-like" evidence="7">
    <location>
        <begin position="290"/>
        <end position="395"/>
    </location>
</feature>
<dbReference type="PROSITE" id="PS50005">
    <property type="entry name" value="TPR"/>
    <property type="match status" value="1"/>
</dbReference>
<dbReference type="PANTHER" id="PTHR47870">
    <property type="entry name" value="CYTOCHROME C-TYPE BIOGENESIS PROTEIN CCMH"/>
    <property type="match status" value="1"/>
</dbReference>
<protein>
    <submittedName>
        <fullName evidence="9">Cytochrome c-type biogenesis protein CycH</fullName>
    </submittedName>
</protein>
<feature type="transmembrane region" description="Helical" evidence="6">
    <location>
        <begin position="92"/>
        <end position="112"/>
    </location>
</feature>
<evidence type="ECO:0000259" key="8">
    <source>
        <dbReference type="Pfam" id="PF23914"/>
    </source>
</evidence>
<name>A0ABQ1PI91_9GAMM</name>
<keyword evidence="2" id="KW-0677">Repeat</keyword>
<evidence type="ECO:0000256" key="2">
    <source>
        <dbReference type="ARBA" id="ARBA00022737"/>
    </source>
</evidence>
<keyword evidence="10" id="KW-1185">Reference proteome</keyword>
<dbReference type="Proteomes" id="UP000638188">
    <property type="component" value="Unassembled WGS sequence"/>
</dbReference>
<dbReference type="EMBL" id="BMFF01000003">
    <property type="protein sequence ID" value="GGC97762.1"/>
    <property type="molecule type" value="Genomic_DNA"/>
</dbReference>
<evidence type="ECO:0000256" key="5">
    <source>
        <dbReference type="PROSITE-ProRule" id="PRU00339"/>
    </source>
</evidence>
<dbReference type="Pfam" id="PF23914">
    <property type="entry name" value="TPR_CcmH_CycH"/>
    <property type="match status" value="1"/>
</dbReference>
<sequence>MTDFWFASIVLVVLGMVSILWPLWRRHQHATVDRTALNVALYEERIRELDAQVVAGEISPDQRDATLEEASRLLLSDTDQPERLQRRRGAPWVLVGAAGVLPAIVAVLYLAWGNPDGLALSRDMAEGGEPASLEEMITRMERITQVQPESGEAWYMLGRAYLSDQRPAEAARAFDESLERLGDRPEVLAQLGQARFFASGNQLDSAAVAALDKALELDPNEPTALGLLGIAAFESGDYPGAISFWERLLVGMAPQSAGAQAIQGGIARARERMGDSGEPQVQEPVGNAVIRVRLELADGIADEVGPEAVVFIFARDAQGPPMPLIARRLQVSDLPADIVLSSSDAMLPDVKITEGQTLQLNARLSPTGDVMQGTHEGRIDQVTVGDGQQATLVIDQAVP</sequence>
<accession>A0ABQ1PI91</accession>
<evidence type="ECO:0000256" key="3">
    <source>
        <dbReference type="ARBA" id="ARBA00022748"/>
    </source>
</evidence>
<keyword evidence="4 5" id="KW-0802">TPR repeat</keyword>
<keyword evidence="3" id="KW-0201">Cytochrome c-type biogenesis</keyword>
<dbReference type="SMART" id="SM00028">
    <property type="entry name" value="TPR"/>
    <property type="match status" value="3"/>
</dbReference>
<dbReference type="Gene3D" id="1.25.40.10">
    <property type="entry name" value="Tetratricopeptide repeat domain"/>
    <property type="match status" value="1"/>
</dbReference>
<evidence type="ECO:0000259" key="7">
    <source>
        <dbReference type="Pfam" id="PF23892"/>
    </source>
</evidence>
<evidence type="ECO:0000256" key="1">
    <source>
        <dbReference type="ARBA" id="ARBA00004196"/>
    </source>
</evidence>